<dbReference type="AlphaFoldDB" id="A0A8X8ZAF1"/>
<dbReference type="PANTHER" id="PTHR21646:SF46">
    <property type="entry name" value="UBIQUITIN CARBOXYL-TERMINAL HYDROLASE"/>
    <property type="match status" value="1"/>
</dbReference>
<dbReference type="Pfam" id="PF00443">
    <property type="entry name" value="UCH"/>
    <property type="match status" value="1"/>
</dbReference>
<evidence type="ECO:0000259" key="6">
    <source>
        <dbReference type="PROSITE" id="PS51283"/>
    </source>
</evidence>
<dbReference type="Gene3D" id="3.90.70.10">
    <property type="entry name" value="Cysteine proteinases"/>
    <property type="match status" value="2"/>
</dbReference>
<dbReference type="InterPro" id="IPR050185">
    <property type="entry name" value="Ub_carboxyl-term_hydrolase"/>
</dbReference>
<dbReference type="InterPro" id="IPR001394">
    <property type="entry name" value="Peptidase_C19_UCH"/>
</dbReference>
<evidence type="ECO:0000256" key="3">
    <source>
        <dbReference type="RuleBase" id="RU366025"/>
    </source>
</evidence>
<feature type="region of interest" description="Disordered" evidence="4">
    <location>
        <begin position="1"/>
        <end position="21"/>
    </location>
</feature>
<dbReference type="SMART" id="SM00695">
    <property type="entry name" value="DUSP"/>
    <property type="match status" value="1"/>
</dbReference>
<keyword evidence="8" id="KW-1185">Reference proteome</keyword>
<protein>
    <recommendedName>
        <fullName evidence="3">Ubiquitin carboxyl-terminal hydrolase</fullName>
        <ecNumber evidence="3">3.4.19.12</ecNumber>
    </recommendedName>
</protein>
<dbReference type="PROSITE" id="PS51283">
    <property type="entry name" value="DUSP"/>
    <property type="match status" value="1"/>
</dbReference>
<dbReference type="EC" id="3.4.19.12" evidence="3"/>
<evidence type="ECO:0000256" key="1">
    <source>
        <dbReference type="ARBA" id="ARBA00009085"/>
    </source>
</evidence>
<accession>A0A8X8ZAF1</accession>
<dbReference type="SUPFAM" id="SSF54001">
    <property type="entry name" value="Cysteine proteinases"/>
    <property type="match status" value="1"/>
</dbReference>
<reference evidence="7" key="1">
    <citation type="submission" date="2018-01" db="EMBL/GenBank/DDBJ databases">
        <authorList>
            <person name="Mao J.F."/>
        </authorList>
    </citation>
    <scope>NUCLEOTIDE SEQUENCE</scope>
    <source>
        <strain evidence="7">Huo1</strain>
        <tissue evidence="7">Leaf</tissue>
    </source>
</reference>
<evidence type="ECO:0000313" key="7">
    <source>
        <dbReference type="EMBL" id="KAG6396869.1"/>
    </source>
</evidence>
<comment type="caution">
    <text evidence="7">The sequence shown here is derived from an EMBL/GenBank/DDBJ whole genome shotgun (WGS) entry which is preliminary data.</text>
</comment>
<dbReference type="PANTHER" id="PTHR21646">
    <property type="entry name" value="UBIQUITIN CARBOXYL-TERMINAL HYDROLASE"/>
    <property type="match status" value="1"/>
</dbReference>
<dbReference type="PROSITE" id="PS00972">
    <property type="entry name" value="USP_1"/>
    <property type="match status" value="1"/>
</dbReference>
<dbReference type="Gene3D" id="3.30.2230.10">
    <property type="entry name" value="DUSP-like"/>
    <property type="match status" value="1"/>
</dbReference>
<dbReference type="Gene3D" id="3.10.20.90">
    <property type="entry name" value="Phosphatidylinositol 3-kinase Catalytic Subunit, Chain A, domain 1"/>
    <property type="match status" value="1"/>
</dbReference>
<gene>
    <name evidence="7" type="ORF">SASPL_143026</name>
</gene>
<feature type="region of interest" description="Disordered" evidence="4">
    <location>
        <begin position="265"/>
        <end position="284"/>
    </location>
</feature>
<dbReference type="GO" id="GO:0016579">
    <property type="term" value="P:protein deubiquitination"/>
    <property type="evidence" value="ECO:0007669"/>
    <property type="project" value="InterPro"/>
</dbReference>
<sequence length="930" mass="105513">MMIPDSCVHDSSMENGSIETPCTPEEERRIIEELTDKAEANLREGNLYYVVSSRWFMAWQRYIGKIEDDYPFDSSSVGPSSVASSCTKDRPGPIDNTDLVINEVKDKDEDLQLHRTLQEGHDYELVPEEVWERLLKWYKGGPVLKRKMISVGEQRKQFSVEVFPVHLRLIDSRDQSEAVIRLSKKASLRSLYEKVCQLKGLDPEKICIWDYFNKKQGTILVSCSQTLEESNVLMDQEILLKVPVDGVTRDSTGKSLAMVPVESTGSTSSIAGGPSMSNGHSTSYNSNTHEQITSTYGDMEDGHDGLKPEAGGDRGLAGLQNLGNTCFMNSALQCLVHTPYLVDYFVQDYSSEINKQNPLGMRVIVLGELALAFGELLRRLWSSGRTPVAPRVFKGKLARFAPQFSGYNQHDSQELLAFLLDGLHEDLNRVKQKPYIEAKDYDGQPDEEVADEFWKYHKARNDSVIVDICQGQYKSTLVCPVCDKISITFDPFMYLSLPLPSIATRSMTVTVIYGDGSSLPMPFTVNVLKEGNCKDLIQALGIACGVHSDEYLLLAEVFENRIYRYLESPSEPLAGIKDDEHIVAYRLPKRDADLTRLEIHHRYQDNDRKLFLTPFVTDLEDPQSGADIYLAVERLLSPLRRKEFYTSTSMDYSRENGSFSGNTCTDQLGPEIQSTGEIEGEGMPSKDFTFQLCITEDNCLAKLSSHFSWRPIMKNTPIRPSRLAKFLVEWTEKEHEIYSASYLQVLPEVHKSQIFANKSKQQEAVSLFSCLDAFLKEEPLGPDDMWYCPQCKEHRQASKKLDLWRLPDILVIHLKRFSYSKWMKNKLDTTVDFPIHNLDVSKYVKSNDGRHVYKLYAISNHYGGLGGGHYSAYCKLIDGENKWYHFDDSHVSPVSESEIKTSAAYLLFYERVKHNSNGTSDEPSEHLSPS</sequence>
<evidence type="ECO:0000256" key="2">
    <source>
        <dbReference type="ARBA" id="ARBA00037450"/>
    </source>
</evidence>
<dbReference type="GO" id="GO:0006508">
    <property type="term" value="P:proteolysis"/>
    <property type="evidence" value="ECO:0007669"/>
    <property type="project" value="UniProtKB-KW"/>
</dbReference>
<dbReference type="PROSITE" id="PS50235">
    <property type="entry name" value="USP_3"/>
    <property type="match status" value="1"/>
</dbReference>
<feature type="domain" description="USP" evidence="5">
    <location>
        <begin position="317"/>
        <end position="912"/>
    </location>
</feature>
<dbReference type="Proteomes" id="UP000298416">
    <property type="component" value="Unassembled WGS sequence"/>
</dbReference>
<keyword evidence="3" id="KW-0833">Ubl conjugation pathway</keyword>
<dbReference type="InterPro" id="IPR028889">
    <property type="entry name" value="USP"/>
</dbReference>
<dbReference type="Pfam" id="PF06337">
    <property type="entry name" value="DUSP"/>
    <property type="match status" value="1"/>
</dbReference>
<comment type="function">
    <text evidence="2 3">Recognizes and hydrolyzes the peptide bond at the C-terminal Gly of ubiquitin. Involved in the processing of poly-ubiquitin precursors as well as that of ubiquitinated proteins.</text>
</comment>
<evidence type="ECO:0000259" key="5">
    <source>
        <dbReference type="PROSITE" id="PS50235"/>
    </source>
</evidence>
<keyword evidence="3" id="KW-0788">Thiol protease</keyword>
<dbReference type="EMBL" id="PNBA02000016">
    <property type="protein sequence ID" value="KAG6396869.1"/>
    <property type="molecule type" value="Genomic_DNA"/>
</dbReference>
<dbReference type="InterPro" id="IPR038765">
    <property type="entry name" value="Papain-like_cys_pep_sf"/>
</dbReference>
<evidence type="ECO:0000256" key="4">
    <source>
        <dbReference type="SAM" id="MobiDB-lite"/>
    </source>
</evidence>
<evidence type="ECO:0000313" key="8">
    <source>
        <dbReference type="Proteomes" id="UP000298416"/>
    </source>
</evidence>
<reference evidence="7" key="2">
    <citation type="submission" date="2020-08" db="EMBL/GenBank/DDBJ databases">
        <title>Plant Genome Project.</title>
        <authorList>
            <person name="Zhang R.-G."/>
        </authorList>
    </citation>
    <scope>NUCLEOTIDE SEQUENCE</scope>
    <source>
        <strain evidence="7">Huo1</strain>
        <tissue evidence="7">Leaf</tissue>
    </source>
</reference>
<feature type="compositionally biased region" description="Low complexity" evidence="4">
    <location>
        <begin position="74"/>
        <end position="85"/>
    </location>
</feature>
<keyword evidence="3" id="KW-0645">Protease</keyword>
<dbReference type="GO" id="GO:0004843">
    <property type="term" value="F:cysteine-type deubiquitinase activity"/>
    <property type="evidence" value="ECO:0007669"/>
    <property type="project" value="UniProtKB-UniRule"/>
</dbReference>
<comment type="similarity">
    <text evidence="1 3">Belongs to the peptidase C19 family.</text>
</comment>
<dbReference type="PROSITE" id="PS00973">
    <property type="entry name" value="USP_2"/>
    <property type="match status" value="1"/>
</dbReference>
<feature type="domain" description="DUSP" evidence="6">
    <location>
        <begin position="22"/>
        <end position="149"/>
    </location>
</feature>
<feature type="region of interest" description="Disordered" evidence="4">
    <location>
        <begin position="74"/>
        <end position="97"/>
    </location>
</feature>
<name>A0A8X8ZAF1_SALSN</name>
<proteinExistence type="inferred from homology"/>
<dbReference type="InterPro" id="IPR035927">
    <property type="entry name" value="DUSP-like_sf"/>
</dbReference>
<dbReference type="InterPro" id="IPR006615">
    <property type="entry name" value="Pept_C19_DUSP"/>
</dbReference>
<dbReference type="InterPro" id="IPR018200">
    <property type="entry name" value="USP_CS"/>
</dbReference>
<dbReference type="CDD" id="cd02674">
    <property type="entry name" value="Peptidase_C19R"/>
    <property type="match status" value="1"/>
</dbReference>
<organism evidence="7">
    <name type="scientific">Salvia splendens</name>
    <name type="common">Scarlet sage</name>
    <dbReference type="NCBI Taxonomy" id="180675"/>
    <lineage>
        <taxon>Eukaryota</taxon>
        <taxon>Viridiplantae</taxon>
        <taxon>Streptophyta</taxon>
        <taxon>Embryophyta</taxon>
        <taxon>Tracheophyta</taxon>
        <taxon>Spermatophyta</taxon>
        <taxon>Magnoliopsida</taxon>
        <taxon>eudicotyledons</taxon>
        <taxon>Gunneridae</taxon>
        <taxon>Pentapetalae</taxon>
        <taxon>asterids</taxon>
        <taxon>lamiids</taxon>
        <taxon>Lamiales</taxon>
        <taxon>Lamiaceae</taxon>
        <taxon>Nepetoideae</taxon>
        <taxon>Mentheae</taxon>
        <taxon>Salviinae</taxon>
        <taxon>Salvia</taxon>
        <taxon>Salvia subgen. Calosphace</taxon>
        <taxon>core Calosphace</taxon>
    </lineage>
</organism>
<keyword evidence="3" id="KW-0378">Hydrolase</keyword>
<comment type="catalytic activity">
    <reaction evidence="3">
        <text>Thiol-dependent hydrolysis of ester, thioester, amide, peptide and isopeptide bonds formed by the C-terminal Gly of ubiquitin (a 76-residue protein attached to proteins as an intracellular targeting signal).</text>
        <dbReference type="EC" id="3.4.19.12"/>
    </reaction>
</comment>
<dbReference type="SUPFAM" id="SSF143791">
    <property type="entry name" value="DUSP-like"/>
    <property type="match status" value="1"/>
</dbReference>